<sequence length="310" mass="31852">MVLLERLFPGPGRVWAKLEGFNPSGSAKDRTAAALLDSALASGALEPGGCVVESSSGNLGVALARDCVLHGIDFHCVVDPRANRQTVAVMAALGATVHRVTSPDPETGDWLAARRSRVADLLTRLPGAVNLDQYSNQAAFEAHSSGTMREIVGQLGRAPDRLLVAVSTTGTIGGCVRHLRETGAATRVTAVDAVGSVLFGGRRGERVLPGFGAGVVPGLASLTPVADVVRVTAGDAVCGARALARREGILPGASGGAVVAAAGADRRSGTSGTGGTDTVLILHDFGNAYTDTLYNDQWVAENIGEVPEWR</sequence>
<name>A0A9X1WJF1_9CORY</name>
<evidence type="ECO:0000256" key="2">
    <source>
        <dbReference type="ARBA" id="ARBA00022898"/>
    </source>
</evidence>
<accession>A0A9X1WJF1</accession>
<dbReference type="PROSITE" id="PS00901">
    <property type="entry name" value="CYS_SYNTHASE"/>
    <property type="match status" value="1"/>
</dbReference>
<dbReference type="AlphaFoldDB" id="A0A9X1WJF1"/>
<dbReference type="InterPro" id="IPR001216">
    <property type="entry name" value="P-phosphate_BS"/>
</dbReference>
<keyword evidence="5" id="KW-1185">Reference proteome</keyword>
<reference evidence="4" key="1">
    <citation type="submission" date="2022-04" db="EMBL/GenBank/DDBJ databases">
        <title>Corynebacterium kalidii LD5P10.</title>
        <authorList>
            <person name="Sun J.Q."/>
        </authorList>
    </citation>
    <scope>NUCLEOTIDE SEQUENCE</scope>
    <source>
        <strain evidence="4">LD5P10</strain>
    </source>
</reference>
<dbReference type="GO" id="GO:0006535">
    <property type="term" value="P:cysteine biosynthetic process from serine"/>
    <property type="evidence" value="ECO:0007669"/>
    <property type="project" value="InterPro"/>
</dbReference>
<gene>
    <name evidence="4" type="ORF">MUN33_01695</name>
</gene>
<comment type="cofactor">
    <cofactor evidence="1">
        <name>pyridoxal 5'-phosphate</name>
        <dbReference type="ChEBI" id="CHEBI:597326"/>
    </cofactor>
</comment>
<proteinExistence type="predicted"/>
<evidence type="ECO:0000259" key="3">
    <source>
        <dbReference type="Pfam" id="PF00291"/>
    </source>
</evidence>
<dbReference type="SUPFAM" id="SSF53686">
    <property type="entry name" value="Tryptophan synthase beta subunit-like PLP-dependent enzymes"/>
    <property type="match status" value="1"/>
</dbReference>
<dbReference type="Gene3D" id="3.40.50.1100">
    <property type="match status" value="2"/>
</dbReference>
<dbReference type="Proteomes" id="UP001139207">
    <property type="component" value="Unassembled WGS sequence"/>
</dbReference>
<dbReference type="EMBL" id="JALIEA010000008">
    <property type="protein sequence ID" value="MCJ7857432.1"/>
    <property type="molecule type" value="Genomic_DNA"/>
</dbReference>
<organism evidence="4 5">
    <name type="scientific">Corynebacterium kalidii</name>
    <dbReference type="NCBI Taxonomy" id="2931982"/>
    <lineage>
        <taxon>Bacteria</taxon>
        <taxon>Bacillati</taxon>
        <taxon>Actinomycetota</taxon>
        <taxon>Actinomycetes</taxon>
        <taxon>Mycobacteriales</taxon>
        <taxon>Corynebacteriaceae</taxon>
        <taxon>Corynebacterium</taxon>
    </lineage>
</organism>
<protein>
    <submittedName>
        <fullName evidence="4">Pyridoxal-phosphate dependent enzyme</fullName>
    </submittedName>
</protein>
<dbReference type="GO" id="GO:0016765">
    <property type="term" value="F:transferase activity, transferring alkyl or aryl (other than methyl) groups"/>
    <property type="evidence" value="ECO:0007669"/>
    <property type="project" value="UniProtKB-ARBA"/>
</dbReference>
<dbReference type="PANTHER" id="PTHR10314">
    <property type="entry name" value="CYSTATHIONINE BETA-SYNTHASE"/>
    <property type="match status" value="1"/>
</dbReference>
<dbReference type="CDD" id="cd01561">
    <property type="entry name" value="CBS_like"/>
    <property type="match status" value="1"/>
</dbReference>
<dbReference type="InterPro" id="IPR050214">
    <property type="entry name" value="Cys_Synth/Cystath_Beta-Synth"/>
</dbReference>
<dbReference type="InterPro" id="IPR036052">
    <property type="entry name" value="TrpB-like_PALP_sf"/>
</dbReference>
<keyword evidence="2" id="KW-0663">Pyridoxal phosphate</keyword>
<dbReference type="InterPro" id="IPR001926">
    <property type="entry name" value="TrpB-like_PALP"/>
</dbReference>
<evidence type="ECO:0000256" key="1">
    <source>
        <dbReference type="ARBA" id="ARBA00001933"/>
    </source>
</evidence>
<evidence type="ECO:0000313" key="4">
    <source>
        <dbReference type="EMBL" id="MCJ7857432.1"/>
    </source>
</evidence>
<feature type="domain" description="Tryptophan synthase beta chain-like PALP" evidence="3">
    <location>
        <begin position="4"/>
        <end position="282"/>
    </location>
</feature>
<comment type="caution">
    <text evidence="4">The sequence shown here is derived from an EMBL/GenBank/DDBJ whole genome shotgun (WGS) entry which is preliminary data.</text>
</comment>
<evidence type="ECO:0000313" key="5">
    <source>
        <dbReference type="Proteomes" id="UP001139207"/>
    </source>
</evidence>
<dbReference type="Pfam" id="PF00291">
    <property type="entry name" value="PALP"/>
    <property type="match status" value="1"/>
</dbReference>